<dbReference type="CDD" id="cd18804">
    <property type="entry name" value="SF2_C_priA"/>
    <property type="match status" value="1"/>
</dbReference>
<evidence type="ECO:0000256" key="9">
    <source>
        <dbReference type="ARBA" id="ARBA00023125"/>
    </source>
</evidence>
<reference evidence="15 16" key="1">
    <citation type="submission" date="2015-11" db="EMBL/GenBank/DDBJ databases">
        <title>Draft genome sequences of new species of the genus Lactobacillus isolated from orchardgrass silage.</title>
        <authorList>
            <person name="Tohno M."/>
            <person name="Tanizawa Y."/>
            <person name="Arita M."/>
        </authorList>
    </citation>
    <scope>NUCLEOTIDE SEQUENCE [LARGE SCALE GENOMIC DNA]</scope>
    <source>
        <strain evidence="15 16">IWT30</strain>
    </source>
</reference>
<keyword evidence="9 12" id="KW-0238">DNA-binding</keyword>
<dbReference type="Pfam" id="PF18319">
    <property type="entry name" value="Zn_ribbon_PriA"/>
    <property type="match status" value="1"/>
</dbReference>
<dbReference type="GO" id="GO:0006269">
    <property type="term" value="P:DNA replication, synthesis of primer"/>
    <property type="evidence" value="ECO:0007669"/>
    <property type="project" value="UniProtKB-KW"/>
</dbReference>
<dbReference type="PANTHER" id="PTHR30580:SF0">
    <property type="entry name" value="PRIMOSOMAL PROTEIN N"/>
    <property type="match status" value="1"/>
</dbReference>
<evidence type="ECO:0000256" key="11">
    <source>
        <dbReference type="ARBA" id="ARBA00048988"/>
    </source>
</evidence>
<evidence type="ECO:0000313" key="15">
    <source>
        <dbReference type="EMBL" id="GAW99709.1"/>
    </source>
</evidence>
<feature type="binding site" evidence="12">
    <location>
        <position position="553"/>
    </location>
    <ligand>
        <name>Zn(2+)</name>
        <dbReference type="ChEBI" id="CHEBI:29105"/>
        <label>1</label>
    </ligand>
</feature>
<keyword evidence="4 12" id="KW-0547">Nucleotide-binding</keyword>
<dbReference type="NCBIfam" id="NF004066">
    <property type="entry name" value="PRK05580.1-3"/>
    <property type="match status" value="1"/>
</dbReference>
<dbReference type="HAMAP" id="MF_00983">
    <property type="entry name" value="PriA"/>
    <property type="match status" value="1"/>
</dbReference>
<accession>A0A1Z5ID76</accession>
<dbReference type="EC" id="5.6.2.4" evidence="12"/>
<dbReference type="AlphaFoldDB" id="A0A1Z5ID76"/>
<dbReference type="InterPro" id="IPR001650">
    <property type="entry name" value="Helicase_C-like"/>
</dbReference>
<comment type="similarity">
    <text evidence="12">Belongs to the helicase family. PriA subfamily.</text>
</comment>
<dbReference type="Pfam" id="PF00270">
    <property type="entry name" value="DEAD"/>
    <property type="match status" value="1"/>
</dbReference>
<dbReference type="EMBL" id="BCMF01000007">
    <property type="protein sequence ID" value="GAW99709.1"/>
    <property type="molecule type" value="Genomic_DNA"/>
</dbReference>
<keyword evidence="7 12" id="KW-0862">Zinc</keyword>
<dbReference type="InterPro" id="IPR011545">
    <property type="entry name" value="DEAD/DEAH_box_helicase_dom"/>
</dbReference>
<dbReference type="PANTHER" id="PTHR30580">
    <property type="entry name" value="PRIMOSOMAL PROTEIN N"/>
    <property type="match status" value="1"/>
</dbReference>
<dbReference type="OrthoDB" id="9759544at2"/>
<protein>
    <recommendedName>
        <fullName evidence="12">Replication restart protein PriA</fullName>
    </recommendedName>
    <alternativeName>
        <fullName evidence="12">ATP-dependent DNA helicase PriA</fullName>
        <ecNumber evidence="12">5.6.2.4</ecNumber>
    </alternativeName>
    <alternativeName>
        <fullName evidence="12">DNA 3'-5' helicase PriA</fullName>
    </alternativeName>
</protein>
<dbReference type="FunFam" id="3.40.1440.60:FF:000001">
    <property type="entry name" value="Primosomal protein N"/>
    <property type="match status" value="1"/>
</dbReference>
<dbReference type="NCBIfam" id="TIGR00595">
    <property type="entry name" value="priA"/>
    <property type="match status" value="1"/>
</dbReference>
<dbReference type="SMART" id="SM00490">
    <property type="entry name" value="HELICc"/>
    <property type="match status" value="1"/>
</dbReference>
<feature type="binding site" evidence="12">
    <location>
        <position position="522"/>
    </location>
    <ligand>
        <name>Zn(2+)</name>
        <dbReference type="ChEBI" id="CHEBI:29105"/>
        <label>2</label>
    </ligand>
</feature>
<organism evidence="15 16">
    <name type="scientific">Secundilactobacillus mixtipabuli</name>
    <dbReference type="NCBI Taxonomy" id="1435342"/>
    <lineage>
        <taxon>Bacteria</taxon>
        <taxon>Bacillati</taxon>
        <taxon>Bacillota</taxon>
        <taxon>Bacilli</taxon>
        <taxon>Lactobacillales</taxon>
        <taxon>Lactobacillaceae</taxon>
        <taxon>Secundilactobacillus</taxon>
    </lineage>
</organism>
<feature type="binding site" evidence="12">
    <location>
        <position position="537"/>
    </location>
    <ligand>
        <name>Zn(2+)</name>
        <dbReference type="ChEBI" id="CHEBI:29105"/>
        <label>2</label>
    </ligand>
</feature>
<evidence type="ECO:0000256" key="4">
    <source>
        <dbReference type="ARBA" id="ARBA00022741"/>
    </source>
</evidence>
<dbReference type="Pfam" id="PF18074">
    <property type="entry name" value="PriA_C"/>
    <property type="match status" value="1"/>
</dbReference>
<dbReference type="GO" id="GO:0006302">
    <property type="term" value="P:double-strand break repair"/>
    <property type="evidence" value="ECO:0007669"/>
    <property type="project" value="InterPro"/>
</dbReference>
<feature type="binding site" evidence="12">
    <location>
        <position position="510"/>
    </location>
    <ligand>
        <name>Zn(2+)</name>
        <dbReference type="ChEBI" id="CHEBI:29105"/>
        <label>1</label>
    </ligand>
</feature>
<comment type="subunit">
    <text evidence="12">Component of the replication restart primosome.</text>
</comment>
<dbReference type="InterPro" id="IPR005259">
    <property type="entry name" value="PriA"/>
</dbReference>
<comment type="catalytic activity">
    <reaction evidence="11 12">
        <text>ATP + H2O = ADP + phosphate + H(+)</text>
        <dbReference type="Rhea" id="RHEA:13065"/>
        <dbReference type="ChEBI" id="CHEBI:15377"/>
        <dbReference type="ChEBI" id="CHEBI:15378"/>
        <dbReference type="ChEBI" id="CHEBI:30616"/>
        <dbReference type="ChEBI" id="CHEBI:43474"/>
        <dbReference type="ChEBI" id="CHEBI:456216"/>
        <dbReference type="EC" id="5.6.2.4"/>
    </reaction>
</comment>
<evidence type="ECO:0000256" key="10">
    <source>
        <dbReference type="ARBA" id="ARBA00023235"/>
    </source>
</evidence>
<feature type="binding site" evidence="12">
    <location>
        <position position="519"/>
    </location>
    <ligand>
        <name>Zn(2+)</name>
        <dbReference type="ChEBI" id="CHEBI:29105"/>
        <label>2</label>
    </ligand>
</feature>
<evidence type="ECO:0000256" key="12">
    <source>
        <dbReference type="HAMAP-Rule" id="MF_00983"/>
    </source>
</evidence>
<keyword evidence="2 12" id="KW-0235">DNA replication</keyword>
<dbReference type="InterPro" id="IPR041222">
    <property type="entry name" value="PriA_3primeBD"/>
</dbReference>
<dbReference type="Proteomes" id="UP000198374">
    <property type="component" value="Unassembled WGS sequence"/>
</dbReference>
<dbReference type="InterPro" id="IPR027417">
    <property type="entry name" value="P-loop_NTPase"/>
</dbReference>
<evidence type="ECO:0000256" key="2">
    <source>
        <dbReference type="ARBA" id="ARBA00022705"/>
    </source>
</evidence>
<evidence type="ECO:0000256" key="6">
    <source>
        <dbReference type="ARBA" id="ARBA00022806"/>
    </source>
</evidence>
<comment type="cofactor">
    <cofactor evidence="12">
        <name>Zn(2+)</name>
        <dbReference type="ChEBI" id="CHEBI:29105"/>
    </cofactor>
    <text evidence="12">Binds 2 zinc ions per subunit.</text>
</comment>
<evidence type="ECO:0000259" key="13">
    <source>
        <dbReference type="PROSITE" id="PS51192"/>
    </source>
</evidence>
<dbReference type="Pfam" id="PF17764">
    <property type="entry name" value="PriA_3primeBD"/>
    <property type="match status" value="1"/>
</dbReference>
<name>A0A1Z5ID76_9LACO</name>
<dbReference type="GO" id="GO:0016887">
    <property type="term" value="F:ATP hydrolysis activity"/>
    <property type="evidence" value="ECO:0007669"/>
    <property type="project" value="RHEA"/>
</dbReference>
<dbReference type="PROSITE" id="PS51192">
    <property type="entry name" value="HELICASE_ATP_BIND_1"/>
    <property type="match status" value="1"/>
</dbReference>
<dbReference type="InterPro" id="IPR042115">
    <property type="entry name" value="PriA_3primeBD_sf"/>
</dbReference>
<feature type="binding site" evidence="12">
    <location>
        <position position="513"/>
    </location>
    <ligand>
        <name>Zn(2+)</name>
        <dbReference type="ChEBI" id="CHEBI:29105"/>
        <label>1</label>
    </ligand>
</feature>
<dbReference type="Pfam" id="PF00271">
    <property type="entry name" value="Helicase_C"/>
    <property type="match status" value="1"/>
</dbReference>
<dbReference type="InterPro" id="IPR041236">
    <property type="entry name" value="PriA_C"/>
</dbReference>
<feature type="domain" description="Helicase ATP-binding" evidence="13">
    <location>
        <begin position="282"/>
        <end position="448"/>
    </location>
</feature>
<dbReference type="GO" id="GO:0043138">
    <property type="term" value="F:3'-5' DNA helicase activity"/>
    <property type="evidence" value="ECO:0007669"/>
    <property type="project" value="UniProtKB-EC"/>
</dbReference>
<dbReference type="SMART" id="SM00487">
    <property type="entry name" value="DEXDc"/>
    <property type="match status" value="1"/>
</dbReference>
<evidence type="ECO:0000259" key="14">
    <source>
        <dbReference type="PROSITE" id="PS51194"/>
    </source>
</evidence>
<evidence type="ECO:0000256" key="8">
    <source>
        <dbReference type="ARBA" id="ARBA00022840"/>
    </source>
</evidence>
<dbReference type="GO" id="GO:0003677">
    <property type="term" value="F:DNA binding"/>
    <property type="evidence" value="ECO:0007669"/>
    <property type="project" value="UniProtKB-UniRule"/>
</dbReference>
<keyword evidence="3 12" id="KW-0479">Metal-binding</keyword>
<keyword evidence="10 12" id="KW-0413">Isomerase</keyword>
<dbReference type="SUPFAM" id="SSF52540">
    <property type="entry name" value="P-loop containing nucleoside triphosphate hydrolases"/>
    <property type="match status" value="2"/>
</dbReference>
<evidence type="ECO:0000313" key="16">
    <source>
        <dbReference type="Proteomes" id="UP000198374"/>
    </source>
</evidence>
<dbReference type="FunFam" id="3.40.50.300:FF:000489">
    <property type="entry name" value="Primosome assembly protein PriA"/>
    <property type="match status" value="1"/>
</dbReference>
<gene>
    <name evidence="12 15" type="primary">priA</name>
    <name evidence="15" type="ORF">IWT30_01679</name>
</gene>
<dbReference type="GO" id="GO:0006270">
    <property type="term" value="P:DNA replication initiation"/>
    <property type="evidence" value="ECO:0007669"/>
    <property type="project" value="TreeGrafter"/>
</dbReference>
<dbReference type="RefSeq" id="WP_089109501.1">
    <property type="nucleotide sequence ID" value="NZ_BCMF01000007.1"/>
</dbReference>
<dbReference type="GO" id="GO:0006310">
    <property type="term" value="P:DNA recombination"/>
    <property type="evidence" value="ECO:0007669"/>
    <property type="project" value="InterPro"/>
</dbReference>
<keyword evidence="8 12" id="KW-0067">ATP-binding</keyword>
<sequence>MTQIAEVIVDVPTMQTNTPYSYEIPPALVDQIQPGMRVVVPFGKGSRKVQGFVWQVDATAQPDPDVTLKAIDNVMDPAPIVNAELLQLADWLARTTYAFTITCLQTMLPNALKAKYQKWVSPTDQLPDDRRTSLFGDQKELLWDDSLPAETVKQLLLLNRQHLIKIRYEVSSKSQVKKVMMVKPAMSAEELHVAKNSLRKSAVKQIKLVDYLMTHRHEIRQTELERAITISSSTLKTGEANGWLSRQAVEVYRDPFQTAVVKTKPLQLNPDQTKAVTAICAATNQEKAETFLLEGVTGSGKTEVYLQAIANALSRGKQALMLVPEISLTPQIVGRVRGRFGQQVAVLHSGLSSGERFDEWRRIQRGEARVVVGARSAVFAPLTDLGVIVVDEEHESSYKQDDNPRYHARDVALWRARYHHCPVVLGSATPSLESRARAEKNVYTRLLLPNRVNNQQLPQVTIVDMTEELRHHKESSFSSVLLRALKERLERGEQSLLMLNRRGFSSFVMCRDCGFVLQCPNCDISLTLHMDTKTMKCHYCGHEEPIPHVCPNCHGRHIRYYGTGTQKVEQELTELLPDARVIRMDVDTTRRKGAHERLLKQFGDHQADILLGTQMIAKGLDFPDVTLVGVLNADTALGLPDFRASERTFQLLTQVSGRAGRAEKTGEVFIQTYNPDHYAIQLAKTQNYERFFGREMQLRHRGNYPPYYFAVKIMASDVDERKAAEAMVKIVRQLKQVLSPQAITLGPTPGAIARVNKRYYYQLVIKYKHEPKLDSALFKILSQAQKQSRSGLQIAIDRNPMSFM</sequence>
<dbReference type="GO" id="GO:0008270">
    <property type="term" value="F:zinc ion binding"/>
    <property type="evidence" value="ECO:0007669"/>
    <property type="project" value="UniProtKB-UniRule"/>
</dbReference>
<comment type="caution">
    <text evidence="15">The sequence shown here is derived from an EMBL/GenBank/DDBJ whole genome shotgun (WGS) entry which is preliminary data.</text>
</comment>
<dbReference type="CDD" id="cd17929">
    <property type="entry name" value="DEXHc_priA"/>
    <property type="match status" value="1"/>
</dbReference>
<dbReference type="GO" id="GO:1990077">
    <property type="term" value="C:primosome complex"/>
    <property type="evidence" value="ECO:0007669"/>
    <property type="project" value="UniProtKB-UniRule"/>
</dbReference>
<dbReference type="Gene3D" id="3.40.1440.60">
    <property type="entry name" value="PriA, 3(prime) DNA-binding domain"/>
    <property type="match status" value="1"/>
</dbReference>
<proteinExistence type="inferred from homology"/>
<dbReference type="PROSITE" id="PS51194">
    <property type="entry name" value="HELICASE_CTER"/>
    <property type="match status" value="1"/>
</dbReference>
<keyword evidence="1 12" id="KW-0639">Primosome</keyword>
<evidence type="ECO:0000256" key="7">
    <source>
        <dbReference type="ARBA" id="ARBA00022833"/>
    </source>
</evidence>
<dbReference type="InterPro" id="IPR040498">
    <property type="entry name" value="PriA_CRR"/>
</dbReference>
<feature type="domain" description="Helicase C-terminal" evidence="14">
    <location>
        <begin position="545"/>
        <end position="699"/>
    </location>
</feature>
<dbReference type="Gene3D" id="3.40.50.300">
    <property type="entry name" value="P-loop containing nucleotide triphosphate hydrolases"/>
    <property type="match status" value="2"/>
</dbReference>
<keyword evidence="5 12" id="KW-0378">Hydrolase</keyword>
<feature type="binding site" evidence="12">
    <location>
        <position position="540"/>
    </location>
    <ligand>
        <name>Zn(2+)</name>
        <dbReference type="ChEBI" id="CHEBI:29105"/>
        <label>2</label>
    </ligand>
</feature>
<evidence type="ECO:0000256" key="5">
    <source>
        <dbReference type="ARBA" id="ARBA00022801"/>
    </source>
</evidence>
<evidence type="ECO:0000256" key="3">
    <source>
        <dbReference type="ARBA" id="ARBA00022723"/>
    </source>
</evidence>
<feature type="binding site" evidence="12">
    <location>
        <position position="550"/>
    </location>
    <ligand>
        <name>Zn(2+)</name>
        <dbReference type="ChEBI" id="CHEBI:29105"/>
        <label>1</label>
    </ligand>
</feature>
<keyword evidence="6 12" id="KW-0347">Helicase</keyword>
<comment type="catalytic activity">
    <reaction evidence="12">
        <text>Couples ATP hydrolysis with the unwinding of duplex DNA by translocating in the 3'-5' direction.</text>
        <dbReference type="EC" id="5.6.2.4"/>
    </reaction>
</comment>
<dbReference type="InterPro" id="IPR014001">
    <property type="entry name" value="Helicase_ATP-bd"/>
</dbReference>
<keyword evidence="16" id="KW-1185">Reference proteome</keyword>
<dbReference type="GO" id="GO:0005524">
    <property type="term" value="F:ATP binding"/>
    <property type="evidence" value="ECO:0007669"/>
    <property type="project" value="UniProtKB-UniRule"/>
</dbReference>
<evidence type="ECO:0000256" key="1">
    <source>
        <dbReference type="ARBA" id="ARBA00022515"/>
    </source>
</evidence>
<comment type="function">
    <text evidence="12">Initiates the restart of stalled replication forks, which reloads the replicative helicase on sites other than the origin of replication. Recognizes and binds to abandoned replication forks and remodels them to uncover a helicase loading site. Promotes assembly of the primosome at these replication forks.</text>
</comment>